<dbReference type="Proteomes" id="UP001295794">
    <property type="component" value="Unassembled WGS sequence"/>
</dbReference>
<evidence type="ECO:0000313" key="2">
    <source>
        <dbReference type="EMBL" id="CAK5266645.1"/>
    </source>
</evidence>
<evidence type="ECO:0000313" key="3">
    <source>
        <dbReference type="Proteomes" id="UP001295794"/>
    </source>
</evidence>
<gene>
    <name evidence="2" type="ORF">MYCIT1_LOCUS8557</name>
</gene>
<feature type="region of interest" description="Disordered" evidence="1">
    <location>
        <begin position="102"/>
        <end position="124"/>
    </location>
</feature>
<dbReference type="AlphaFoldDB" id="A0AAD2H209"/>
<proteinExistence type="predicted"/>
<keyword evidence="3" id="KW-1185">Reference proteome</keyword>
<reference evidence="2" key="1">
    <citation type="submission" date="2023-11" db="EMBL/GenBank/DDBJ databases">
        <authorList>
            <person name="De Vega J J."/>
            <person name="De Vega J J."/>
        </authorList>
    </citation>
    <scope>NUCLEOTIDE SEQUENCE</scope>
</reference>
<comment type="caution">
    <text evidence="2">The sequence shown here is derived from an EMBL/GenBank/DDBJ whole genome shotgun (WGS) entry which is preliminary data.</text>
</comment>
<evidence type="ECO:0008006" key="4">
    <source>
        <dbReference type="Google" id="ProtNLM"/>
    </source>
</evidence>
<name>A0AAD2H209_9AGAR</name>
<organism evidence="2 3">
    <name type="scientific">Mycena citricolor</name>
    <dbReference type="NCBI Taxonomy" id="2018698"/>
    <lineage>
        <taxon>Eukaryota</taxon>
        <taxon>Fungi</taxon>
        <taxon>Dikarya</taxon>
        <taxon>Basidiomycota</taxon>
        <taxon>Agaricomycotina</taxon>
        <taxon>Agaricomycetes</taxon>
        <taxon>Agaricomycetidae</taxon>
        <taxon>Agaricales</taxon>
        <taxon>Marasmiineae</taxon>
        <taxon>Mycenaceae</taxon>
        <taxon>Mycena</taxon>
    </lineage>
</organism>
<dbReference type="EMBL" id="CAVNYO010000110">
    <property type="protein sequence ID" value="CAK5266645.1"/>
    <property type="molecule type" value="Genomic_DNA"/>
</dbReference>
<protein>
    <recommendedName>
        <fullName evidence="4">DDE-1 domain-containing protein</fullName>
    </recommendedName>
</protein>
<sequence length="181" mass="19828">MRMAALAWDAVSPQTIQNCWVKAGILPNDVSWAAAFAELELENLDPEAELTKVLDQLESRGALQASNRITETEFLNPPDERVMGDAADSEIFAAVMQACENEQQSEINGGDDGDNEGPNKPLTTRPEALKAVSTLQSYIQSLDGPFARQLEASLARFGKETQRELTETMVSTAITDYFTSK</sequence>
<evidence type="ECO:0000256" key="1">
    <source>
        <dbReference type="SAM" id="MobiDB-lite"/>
    </source>
</evidence>
<accession>A0AAD2H209</accession>